<comment type="catalytic activity">
    <reaction evidence="6">
        <text>N-terminal N-formyl-L-methionyl-[peptide] + H2O = N-terminal L-methionyl-[peptide] + formate</text>
        <dbReference type="Rhea" id="RHEA:24420"/>
        <dbReference type="Rhea" id="RHEA-COMP:10639"/>
        <dbReference type="Rhea" id="RHEA-COMP:10640"/>
        <dbReference type="ChEBI" id="CHEBI:15377"/>
        <dbReference type="ChEBI" id="CHEBI:15740"/>
        <dbReference type="ChEBI" id="CHEBI:49298"/>
        <dbReference type="ChEBI" id="CHEBI:64731"/>
        <dbReference type="EC" id="3.5.1.88"/>
    </reaction>
</comment>
<dbReference type="FunFam" id="3.90.45.10:FF:000001">
    <property type="entry name" value="Peptide deformylase"/>
    <property type="match status" value="1"/>
</dbReference>
<evidence type="ECO:0000256" key="6">
    <source>
        <dbReference type="HAMAP-Rule" id="MF_00163"/>
    </source>
</evidence>
<keyword evidence="8" id="KW-1185">Reference proteome</keyword>
<dbReference type="InterPro" id="IPR023635">
    <property type="entry name" value="Peptide_deformylase"/>
</dbReference>
<organism evidence="7 8">
    <name type="scientific">Thiorhodococcus minor</name>
    <dbReference type="NCBI Taxonomy" id="57489"/>
    <lineage>
        <taxon>Bacteria</taxon>
        <taxon>Pseudomonadati</taxon>
        <taxon>Pseudomonadota</taxon>
        <taxon>Gammaproteobacteria</taxon>
        <taxon>Chromatiales</taxon>
        <taxon>Chromatiaceae</taxon>
        <taxon>Thiorhodococcus</taxon>
    </lineage>
</organism>
<feature type="binding site" evidence="6">
    <location>
        <position position="137"/>
    </location>
    <ligand>
        <name>Fe cation</name>
        <dbReference type="ChEBI" id="CHEBI:24875"/>
    </ligand>
</feature>
<reference evidence="7 8" key="1">
    <citation type="submission" date="2020-02" db="EMBL/GenBank/DDBJ databases">
        <title>Genome sequences of Thiorhodococcus mannitoliphagus and Thiorhodococcus minor, purple sulfur photosynthetic bacteria in the gammaproteobacterial family, Chromatiaceae.</title>
        <authorList>
            <person name="Aviles F.A."/>
            <person name="Meyer T.E."/>
            <person name="Kyndt J.A."/>
        </authorList>
    </citation>
    <scope>NUCLEOTIDE SEQUENCE [LARGE SCALE GENOMIC DNA]</scope>
    <source>
        <strain evidence="7 8">DSM 11518</strain>
    </source>
</reference>
<gene>
    <name evidence="6" type="primary">def</name>
    <name evidence="7" type="ORF">G3446_03700</name>
</gene>
<dbReference type="Proteomes" id="UP000483379">
    <property type="component" value="Unassembled WGS sequence"/>
</dbReference>
<dbReference type="RefSeq" id="WP_164451059.1">
    <property type="nucleotide sequence ID" value="NZ_JAAIJQ010000007.1"/>
</dbReference>
<keyword evidence="4 6" id="KW-0648">Protein biosynthesis</keyword>
<dbReference type="PRINTS" id="PR01576">
    <property type="entry name" value="PDEFORMYLASE"/>
</dbReference>
<name>A0A6M0JVR4_9GAMM</name>
<accession>A0A6M0JVR4</accession>
<evidence type="ECO:0000256" key="3">
    <source>
        <dbReference type="ARBA" id="ARBA00022801"/>
    </source>
</evidence>
<evidence type="ECO:0000256" key="4">
    <source>
        <dbReference type="ARBA" id="ARBA00022917"/>
    </source>
</evidence>
<feature type="binding site" evidence="6">
    <location>
        <position position="91"/>
    </location>
    <ligand>
        <name>Fe cation</name>
        <dbReference type="ChEBI" id="CHEBI:24875"/>
    </ligand>
</feature>
<dbReference type="EMBL" id="JAAIJQ010000007">
    <property type="protein sequence ID" value="NEV61011.1"/>
    <property type="molecule type" value="Genomic_DNA"/>
</dbReference>
<evidence type="ECO:0000313" key="8">
    <source>
        <dbReference type="Proteomes" id="UP000483379"/>
    </source>
</evidence>
<keyword evidence="3 6" id="KW-0378">Hydrolase</keyword>
<dbReference type="CDD" id="cd00487">
    <property type="entry name" value="Pep_deformylase"/>
    <property type="match status" value="1"/>
</dbReference>
<comment type="caution">
    <text evidence="7">The sequence shown here is derived from an EMBL/GenBank/DDBJ whole genome shotgun (WGS) entry which is preliminary data.</text>
</comment>
<dbReference type="PIRSF" id="PIRSF004749">
    <property type="entry name" value="Pep_def"/>
    <property type="match status" value="1"/>
</dbReference>
<dbReference type="InterPro" id="IPR036821">
    <property type="entry name" value="Peptide_deformylase_sf"/>
</dbReference>
<evidence type="ECO:0000256" key="5">
    <source>
        <dbReference type="ARBA" id="ARBA00023004"/>
    </source>
</evidence>
<evidence type="ECO:0000256" key="1">
    <source>
        <dbReference type="ARBA" id="ARBA00010759"/>
    </source>
</evidence>
<protein>
    <recommendedName>
        <fullName evidence="6">Peptide deformylase</fullName>
        <shortName evidence="6">PDF</shortName>
        <ecNumber evidence="6">3.5.1.88</ecNumber>
    </recommendedName>
    <alternativeName>
        <fullName evidence="6">Polypeptide deformylase</fullName>
    </alternativeName>
</protein>
<sequence length="178" mass="20525">MPKLDILTFPDSRLRKKALPVDQVDDDIRRLVDDMLETMYDAPGIGLAATQVNVQRRIIVMDLSEHHDSPLCFINPELVWQEGKEQMDEGCLSVPGFFEPVTRAERVRVKALDRNGEPFTLEADGLLAVCIQHEIDHLEGKLFVDHISMLKRQRIRRKLEKEQRQAVTQSAEQRREAI</sequence>
<dbReference type="NCBIfam" id="NF001159">
    <property type="entry name" value="PRK00150.1-3"/>
    <property type="match status" value="1"/>
</dbReference>
<dbReference type="PANTHER" id="PTHR10458">
    <property type="entry name" value="PEPTIDE DEFORMYLASE"/>
    <property type="match status" value="1"/>
</dbReference>
<dbReference type="GO" id="GO:0046872">
    <property type="term" value="F:metal ion binding"/>
    <property type="evidence" value="ECO:0007669"/>
    <property type="project" value="UniProtKB-KW"/>
</dbReference>
<dbReference type="Pfam" id="PF01327">
    <property type="entry name" value="Pep_deformylase"/>
    <property type="match status" value="1"/>
</dbReference>
<feature type="binding site" evidence="6">
    <location>
        <position position="133"/>
    </location>
    <ligand>
        <name>Fe cation</name>
        <dbReference type="ChEBI" id="CHEBI:24875"/>
    </ligand>
</feature>
<feature type="active site" evidence="6">
    <location>
        <position position="134"/>
    </location>
</feature>
<dbReference type="AlphaFoldDB" id="A0A6M0JVR4"/>
<dbReference type="Gene3D" id="3.90.45.10">
    <property type="entry name" value="Peptide deformylase"/>
    <property type="match status" value="1"/>
</dbReference>
<keyword evidence="2 6" id="KW-0479">Metal-binding</keyword>
<comment type="similarity">
    <text evidence="1 6">Belongs to the polypeptide deformylase family.</text>
</comment>
<dbReference type="GO" id="GO:0042586">
    <property type="term" value="F:peptide deformylase activity"/>
    <property type="evidence" value="ECO:0007669"/>
    <property type="project" value="UniProtKB-UniRule"/>
</dbReference>
<dbReference type="GO" id="GO:0006412">
    <property type="term" value="P:translation"/>
    <property type="evidence" value="ECO:0007669"/>
    <property type="project" value="UniProtKB-UniRule"/>
</dbReference>
<evidence type="ECO:0000256" key="2">
    <source>
        <dbReference type="ARBA" id="ARBA00022723"/>
    </source>
</evidence>
<dbReference type="PANTHER" id="PTHR10458:SF22">
    <property type="entry name" value="PEPTIDE DEFORMYLASE"/>
    <property type="match status" value="1"/>
</dbReference>
<dbReference type="HAMAP" id="MF_00163">
    <property type="entry name" value="Pep_deformylase"/>
    <property type="match status" value="1"/>
</dbReference>
<proteinExistence type="inferred from homology"/>
<comment type="function">
    <text evidence="6">Removes the formyl group from the N-terminal Met of newly synthesized proteins. Requires at least a dipeptide for an efficient rate of reaction. N-terminal L-methionine is a prerequisite for activity but the enzyme has broad specificity at other positions.</text>
</comment>
<comment type="cofactor">
    <cofactor evidence="6">
        <name>Fe(2+)</name>
        <dbReference type="ChEBI" id="CHEBI:29033"/>
    </cofactor>
    <text evidence="6">Binds 1 Fe(2+) ion.</text>
</comment>
<keyword evidence="5 6" id="KW-0408">Iron</keyword>
<dbReference type="SUPFAM" id="SSF56420">
    <property type="entry name" value="Peptide deformylase"/>
    <property type="match status" value="1"/>
</dbReference>
<dbReference type="EC" id="3.5.1.88" evidence="6"/>
<dbReference type="NCBIfam" id="TIGR00079">
    <property type="entry name" value="pept_deformyl"/>
    <property type="match status" value="1"/>
</dbReference>
<evidence type="ECO:0000313" key="7">
    <source>
        <dbReference type="EMBL" id="NEV61011.1"/>
    </source>
</evidence>